<feature type="compositionally biased region" description="Polar residues" evidence="1">
    <location>
        <begin position="243"/>
        <end position="255"/>
    </location>
</feature>
<dbReference type="AlphaFoldDB" id="A0A9Q0IN95"/>
<proteinExistence type="predicted"/>
<gene>
    <name evidence="3" type="ORF">NHX12_029029</name>
</gene>
<dbReference type="InterPro" id="IPR015496">
    <property type="entry name" value="Ubiquilin"/>
</dbReference>
<sequence length="418" mass="44719">MNGAGKDAEGPAGCLFSDTFRVTLKTTTAINDFAVGVNCTVGQLRACVAERLGTTAEHLVLVIHSGHILSGSDMLSEHQGEDGSVGLYMFISPPLSPAVQAVETDNTSYDDLMPSPTSPLCLVEELGSSGLSVSAPGFFQPLQSQMERQLLSDPELMSGLLGSPLVRSALSSSSPQLTRGLLLSNPLILQLLQTNPEVADMLDDPDVIAQTRGDPSLTSSPGESQPIRDEGQPLPIYRHSAEPQANTADTPTAHPTSKDPFSGGMQSLLEHIAACPGLIESLLSGPYVNTILDTLCQNQDLAAQMQSPELLAAMLNPRAIEALLQIQRGLQTLASEAPALVPSADLESIAMNPTEAYDVDNLPGNHPQVAMVTEQQQRQFVQQMLQMLANTNRQSEEVHVKLELASVLQLQESYTWNH</sequence>
<feature type="region of interest" description="Disordered" evidence="1">
    <location>
        <begin position="207"/>
        <end position="264"/>
    </location>
</feature>
<reference evidence="3" key="1">
    <citation type="submission" date="2022-07" db="EMBL/GenBank/DDBJ databases">
        <title>Chromosome-level genome of Muraenolepis orangiensis.</title>
        <authorList>
            <person name="Kim J."/>
        </authorList>
    </citation>
    <scope>NUCLEOTIDE SEQUENCE</scope>
    <source>
        <strain evidence="3">KU_S4_2022</strain>
        <tissue evidence="3">Muscle</tissue>
    </source>
</reference>
<dbReference type="GO" id="GO:0006511">
    <property type="term" value="P:ubiquitin-dependent protein catabolic process"/>
    <property type="evidence" value="ECO:0007669"/>
    <property type="project" value="TreeGrafter"/>
</dbReference>
<evidence type="ECO:0000259" key="2">
    <source>
        <dbReference type="SMART" id="SM00727"/>
    </source>
</evidence>
<accession>A0A9Q0IN95</accession>
<evidence type="ECO:0000256" key="1">
    <source>
        <dbReference type="SAM" id="MobiDB-lite"/>
    </source>
</evidence>
<dbReference type="GO" id="GO:0005829">
    <property type="term" value="C:cytosol"/>
    <property type="evidence" value="ECO:0007669"/>
    <property type="project" value="TreeGrafter"/>
</dbReference>
<dbReference type="OrthoDB" id="9450922at2759"/>
<feature type="domain" description="STI1" evidence="2">
    <location>
        <begin position="298"/>
        <end position="344"/>
    </location>
</feature>
<dbReference type="PANTHER" id="PTHR10677:SF21">
    <property type="entry name" value="UBIQUILIN-4"/>
    <property type="match status" value="1"/>
</dbReference>
<comment type="caution">
    <text evidence="3">The sequence shown here is derived from an EMBL/GenBank/DDBJ whole genome shotgun (WGS) entry which is preliminary data.</text>
</comment>
<dbReference type="SUPFAM" id="SSF54236">
    <property type="entry name" value="Ubiquitin-like"/>
    <property type="match status" value="1"/>
</dbReference>
<evidence type="ECO:0000313" key="4">
    <source>
        <dbReference type="Proteomes" id="UP001148018"/>
    </source>
</evidence>
<dbReference type="Gene3D" id="3.10.20.90">
    <property type="entry name" value="Phosphatidylinositol 3-kinase Catalytic Subunit, Chain A, domain 1"/>
    <property type="match status" value="1"/>
</dbReference>
<dbReference type="GO" id="GO:0031593">
    <property type="term" value="F:polyubiquitin modification-dependent protein binding"/>
    <property type="evidence" value="ECO:0007669"/>
    <property type="project" value="TreeGrafter"/>
</dbReference>
<keyword evidence="4" id="KW-1185">Reference proteome</keyword>
<dbReference type="EMBL" id="JANIIK010000044">
    <property type="protein sequence ID" value="KAJ3604288.1"/>
    <property type="molecule type" value="Genomic_DNA"/>
</dbReference>
<dbReference type="SMART" id="SM00727">
    <property type="entry name" value="STI1"/>
    <property type="match status" value="3"/>
</dbReference>
<feature type="domain" description="STI1" evidence="2">
    <location>
        <begin position="185"/>
        <end position="221"/>
    </location>
</feature>
<dbReference type="PANTHER" id="PTHR10677">
    <property type="entry name" value="UBIQUILIN"/>
    <property type="match status" value="1"/>
</dbReference>
<organism evidence="3 4">
    <name type="scientific">Muraenolepis orangiensis</name>
    <name type="common">Patagonian moray cod</name>
    <dbReference type="NCBI Taxonomy" id="630683"/>
    <lineage>
        <taxon>Eukaryota</taxon>
        <taxon>Metazoa</taxon>
        <taxon>Chordata</taxon>
        <taxon>Craniata</taxon>
        <taxon>Vertebrata</taxon>
        <taxon>Euteleostomi</taxon>
        <taxon>Actinopterygii</taxon>
        <taxon>Neopterygii</taxon>
        <taxon>Teleostei</taxon>
        <taxon>Neoteleostei</taxon>
        <taxon>Acanthomorphata</taxon>
        <taxon>Zeiogadaria</taxon>
        <taxon>Gadariae</taxon>
        <taxon>Gadiformes</taxon>
        <taxon>Muraenolepidoidei</taxon>
        <taxon>Muraenolepididae</taxon>
        <taxon>Muraenolepis</taxon>
    </lineage>
</organism>
<evidence type="ECO:0000313" key="3">
    <source>
        <dbReference type="EMBL" id="KAJ3604288.1"/>
    </source>
</evidence>
<dbReference type="InterPro" id="IPR006636">
    <property type="entry name" value="STI1_HS-bd"/>
</dbReference>
<dbReference type="InterPro" id="IPR029071">
    <property type="entry name" value="Ubiquitin-like_domsf"/>
</dbReference>
<feature type="domain" description="STI1" evidence="2">
    <location>
        <begin position="135"/>
        <end position="170"/>
    </location>
</feature>
<name>A0A9Q0IN95_9TELE</name>
<protein>
    <recommendedName>
        <fullName evidence="2">STI1 domain-containing protein</fullName>
    </recommendedName>
</protein>
<dbReference type="Proteomes" id="UP001148018">
    <property type="component" value="Unassembled WGS sequence"/>
</dbReference>
<dbReference type="Pfam" id="PF23195">
    <property type="entry name" value="UBQLN1"/>
    <property type="match status" value="1"/>
</dbReference>